<evidence type="ECO:0000256" key="1">
    <source>
        <dbReference type="ARBA" id="ARBA00004370"/>
    </source>
</evidence>
<dbReference type="EMBL" id="KL476325">
    <property type="protein sequence ID" value="KFV22027.1"/>
    <property type="molecule type" value="Genomic_DNA"/>
</dbReference>
<comment type="subcellular location">
    <subcellularLocation>
        <location evidence="1">Membrane</location>
    </subcellularLocation>
</comment>
<gene>
    <name evidence="5" type="ORF">N340_06487</name>
</gene>
<dbReference type="InterPro" id="IPR050671">
    <property type="entry name" value="CD300_family_receptors"/>
</dbReference>
<sequence>QGRYSIWDNRTLRRFTVTVQNLAKEDAGTYRCGVRT</sequence>
<evidence type="ECO:0000259" key="4">
    <source>
        <dbReference type="Pfam" id="PF07686"/>
    </source>
</evidence>
<dbReference type="AlphaFoldDB" id="A0A093DBT2"/>
<evidence type="ECO:0000313" key="6">
    <source>
        <dbReference type="Proteomes" id="UP000053661"/>
    </source>
</evidence>
<evidence type="ECO:0000313" key="5">
    <source>
        <dbReference type="EMBL" id="KFV22027.1"/>
    </source>
</evidence>
<accession>A0A093DBT2</accession>
<name>A0A093DBT2_TAUER</name>
<organism evidence="5 6">
    <name type="scientific">Tauraco erythrolophus</name>
    <name type="common">Red-crested turaco</name>
    <dbReference type="NCBI Taxonomy" id="121530"/>
    <lineage>
        <taxon>Eukaryota</taxon>
        <taxon>Metazoa</taxon>
        <taxon>Chordata</taxon>
        <taxon>Craniata</taxon>
        <taxon>Vertebrata</taxon>
        <taxon>Euteleostomi</taxon>
        <taxon>Archelosauria</taxon>
        <taxon>Archosauria</taxon>
        <taxon>Dinosauria</taxon>
        <taxon>Saurischia</taxon>
        <taxon>Theropoda</taxon>
        <taxon>Coelurosauria</taxon>
        <taxon>Aves</taxon>
        <taxon>Neognathae</taxon>
        <taxon>Neoaves</taxon>
        <taxon>Otidimorphae</taxon>
        <taxon>Musophagiformes</taxon>
        <taxon>Musophagidae</taxon>
        <taxon>Tauraco</taxon>
    </lineage>
</organism>
<dbReference type="GO" id="GO:0004888">
    <property type="term" value="F:transmembrane signaling receptor activity"/>
    <property type="evidence" value="ECO:0007669"/>
    <property type="project" value="TreeGrafter"/>
</dbReference>
<dbReference type="GO" id="GO:0005886">
    <property type="term" value="C:plasma membrane"/>
    <property type="evidence" value="ECO:0007669"/>
    <property type="project" value="TreeGrafter"/>
</dbReference>
<dbReference type="Proteomes" id="UP000053661">
    <property type="component" value="Unassembled WGS sequence"/>
</dbReference>
<dbReference type="SUPFAM" id="SSF48726">
    <property type="entry name" value="Immunoglobulin"/>
    <property type="match status" value="1"/>
</dbReference>
<feature type="domain" description="Immunoglobulin V-set" evidence="4">
    <location>
        <begin position="1"/>
        <end position="35"/>
    </location>
</feature>
<feature type="non-terminal residue" evidence="5">
    <location>
        <position position="1"/>
    </location>
</feature>
<evidence type="ECO:0000256" key="3">
    <source>
        <dbReference type="ARBA" id="ARBA00023136"/>
    </source>
</evidence>
<proteinExistence type="predicted"/>
<feature type="non-terminal residue" evidence="5">
    <location>
        <position position="36"/>
    </location>
</feature>
<dbReference type="Gene3D" id="2.60.40.10">
    <property type="entry name" value="Immunoglobulins"/>
    <property type="match status" value="1"/>
</dbReference>
<dbReference type="InterPro" id="IPR013783">
    <property type="entry name" value="Ig-like_fold"/>
</dbReference>
<protein>
    <recommendedName>
        <fullName evidence="4">Immunoglobulin V-set domain-containing protein</fullName>
    </recommendedName>
</protein>
<evidence type="ECO:0000256" key="2">
    <source>
        <dbReference type="ARBA" id="ARBA00022692"/>
    </source>
</evidence>
<dbReference type="InterPro" id="IPR013106">
    <property type="entry name" value="Ig_V-set"/>
</dbReference>
<reference evidence="5 6" key="1">
    <citation type="submission" date="2014-04" db="EMBL/GenBank/DDBJ databases">
        <title>Genome evolution of avian class.</title>
        <authorList>
            <person name="Zhang G."/>
            <person name="Li C."/>
        </authorList>
    </citation>
    <scope>NUCLEOTIDE SEQUENCE [LARGE SCALE GENOMIC DNA]</scope>
    <source>
        <strain evidence="5">BGI_N340</strain>
    </source>
</reference>
<keyword evidence="3" id="KW-0472">Membrane</keyword>
<dbReference type="InterPro" id="IPR036179">
    <property type="entry name" value="Ig-like_dom_sf"/>
</dbReference>
<keyword evidence="2" id="KW-0812">Transmembrane</keyword>
<keyword evidence="6" id="KW-1185">Reference proteome</keyword>
<dbReference type="PANTHER" id="PTHR11860">
    <property type="entry name" value="POLYMERIC-IMMUNOGLOBULIN RECEPTOR"/>
    <property type="match status" value="1"/>
</dbReference>
<dbReference type="PANTHER" id="PTHR11860:SF87">
    <property type="entry name" value="CMRF35-LIKE MOLECULE 8"/>
    <property type="match status" value="1"/>
</dbReference>
<dbReference type="Pfam" id="PF07686">
    <property type="entry name" value="V-set"/>
    <property type="match status" value="1"/>
</dbReference>